<dbReference type="PROSITE" id="PS00028">
    <property type="entry name" value="ZINC_FINGER_C2H2_1"/>
    <property type="match status" value="3"/>
</dbReference>
<reference evidence="7 8" key="1">
    <citation type="submission" date="2024-03" db="EMBL/GenBank/DDBJ databases">
        <title>Adaptation during the transition from Ophiocordyceps entomopathogen to insect associate is accompanied by gene loss and intensified selection.</title>
        <authorList>
            <person name="Ward C.M."/>
            <person name="Onetto C.A."/>
            <person name="Borneman A.R."/>
        </authorList>
    </citation>
    <scope>NUCLEOTIDE SEQUENCE [LARGE SCALE GENOMIC DNA]</scope>
    <source>
        <strain evidence="7">AWRI1</strain>
        <tissue evidence="7">Single Adult Female</tissue>
    </source>
</reference>
<feature type="region of interest" description="Disordered" evidence="5">
    <location>
        <begin position="1"/>
        <end position="20"/>
    </location>
</feature>
<keyword evidence="3" id="KW-0862">Zinc</keyword>
<name>A0AAN9TUM3_9HEMI</name>
<dbReference type="InterPro" id="IPR013087">
    <property type="entry name" value="Znf_C2H2_type"/>
</dbReference>
<comment type="caution">
    <text evidence="7">The sequence shown here is derived from an EMBL/GenBank/DDBJ whole genome shotgun (WGS) entry which is preliminary data.</text>
</comment>
<keyword evidence="8" id="KW-1185">Reference proteome</keyword>
<dbReference type="Proteomes" id="UP001367676">
    <property type="component" value="Unassembled WGS sequence"/>
</dbReference>
<dbReference type="PROSITE" id="PS50157">
    <property type="entry name" value="ZINC_FINGER_C2H2_2"/>
    <property type="match status" value="2"/>
</dbReference>
<evidence type="ECO:0000256" key="5">
    <source>
        <dbReference type="SAM" id="MobiDB-lite"/>
    </source>
</evidence>
<evidence type="ECO:0000313" key="7">
    <source>
        <dbReference type="EMBL" id="KAK7605212.1"/>
    </source>
</evidence>
<dbReference type="GO" id="GO:0008270">
    <property type="term" value="F:zinc ion binding"/>
    <property type="evidence" value="ECO:0007669"/>
    <property type="project" value="UniProtKB-KW"/>
</dbReference>
<dbReference type="AlphaFoldDB" id="A0AAN9TUM3"/>
<keyword evidence="2 4" id="KW-0863">Zinc-finger</keyword>
<dbReference type="Pfam" id="PF12171">
    <property type="entry name" value="zf-C2H2_jaz"/>
    <property type="match status" value="1"/>
</dbReference>
<feature type="compositionally biased region" description="Basic and acidic residues" evidence="5">
    <location>
        <begin position="1"/>
        <end position="19"/>
    </location>
</feature>
<organism evidence="7 8">
    <name type="scientific">Parthenolecanium corni</name>
    <dbReference type="NCBI Taxonomy" id="536013"/>
    <lineage>
        <taxon>Eukaryota</taxon>
        <taxon>Metazoa</taxon>
        <taxon>Ecdysozoa</taxon>
        <taxon>Arthropoda</taxon>
        <taxon>Hexapoda</taxon>
        <taxon>Insecta</taxon>
        <taxon>Pterygota</taxon>
        <taxon>Neoptera</taxon>
        <taxon>Paraneoptera</taxon>
        <taxon>Hemiptera</taxon>
        <taxon>Sternorrhyncha</taxon>
        <taxon>Coccoidea</taxon>
        <taxon>Coccidae</taxon>
        <taxon>Parthenolecanium</taxon>
    </lineage>
</organism>
<proteinExistence type="predicted"/>
<evidence type="ECO:0000256" key="2">
    <source>
        <dbReference type="ARBA" id="ARBA00022771"/>
    </source>
</evidence>
<gene>
    <name evidence="7" type="ORF">V9T40_007070</name>
</gene>
<evidence type="ECO:0000256" key="3">
    <source>
        <dbReference type="ARBA" id="ARBA00022833"/>
    </source>
</evidence>
<dbReference type="SMART" id="SM00355">
    <property type="entry name" value="ZnF_C2H2"/>
    <property type="match status" value="3"/>
</dbReference>
<keyword evidence="1" id="KW-0479">Metal-binding</keyword>
<accession>A0AAN9TUM3</accession>
<evidence type="ECO:0000313" key="8">
    <source>
        <dbReference type="Proteomes" id="UP001367676"/>
    </source>
</evidence>
<evidence type="ECO:0000259" key="6">
    <source>
        <dbReference type="PROSITE" id="PS50157"/>
    </source>
</evidence>
<dbReference type="InterPro" id="IPR052797">
    <property type="entry name" value="RegFact_GeneExpr_CellDeath"/>
</dbReference>
<evidence type="ECO:0000256" key="4">
    <source>
        <dbReference type="PROSITE-ProRule" id="PRU00042"/>
    </source>
</evidence>
<dbReference type="PANTHER" id="PTHR33936:SF24">
    <property type="entry name" value="C2H2-TYPE DOMAIN-CONTAINING PROTEIN"/>
    <property type="match status" value="1"/>
</dbReference>
<dbReference type="InterPro" id="IPR022755">
    <property type="entry name" value="Znf_C2H2_jaz"/>
</dbReference>
<feature type="domain" description="C2H2-type" evidence="6">
    <location>
        <begin position="66"/>
        <end position="89"/>
    </location>
</feature>
<feature type="domain" description="C2H2-type" evidence="6">
    <location>
        <begin position="28"/>
        <end position="55"/>
    </location>
</feature>
<dbReference type="SUPFAM" id="SSF57667">
    <property type="entry name" value="beta-beta-alpha zinc fingers"/>
    <property type="match status" value="1"/>
</dbReference>
<sequence>MMSKQDSEKRSNKCGEPRMKKFRGGPPFECALCQKSYDRRQNLVRHMHLHQPPESEYHQRFLTNHYYCKECQKTFHSSSRLRRHLKSAHRKLPVKPITNDSLKCVLCGMNFGRTEDVQNHLISSHDVLLVHEHFRFLSMEEFQSWKVSMEKNTTSVFVKIRHHNGDDANIWWYKCHRSGCYKPRVENRHRRIKLQGSMKIGGYCPAAITLFENKRTGHCKASYVSTHLGHNICDEAELAHMYLTVKEKDQLADKIIEGVSYNRILTDNIDVTKEDHSMDPLYLLNKQGLFNISNSYCIKAPSMSTVLQPYSVEMFVAEYHQSILFLKRAGEKHPTETALDVDDAIVVVMTQMQEELLRKFGNFVIAADGTFGVNQHSFVLHSFSIVDDWYEAIPVALAVSNRNDQTFTDLFVRTVCKRVGKVMPSTFMSEMESTYYESWRRIVGPVQFQLFCRWHVENAWRQNLRKIVNPVKKNDVLRSLLSLSMCLDENQFLFDWKTLLADPDPMVQPFMQYLNETFADNVKSWAYCYRANAGLNNNFHLKAFDRCLKYLNGNLLKEATFTDFLSLLNDFLELETKELTRKRIFGKLSMKLGNLRKRHDIVAKGELTMMIDSLDDPFVGWLVSVCEEDEDSCSIYAVREKKKDCVDCKMFCEGCASCLHHFECTCCDYCIEFNMCVHIHKVCLYLKESQQPSLDCESSAQSNEHSLLQQWGGENDDTQTNLVKSAVENVNTFNYDCSHTKREQLSEDENEFVFELIDD</sequence>
<dbReference type="PANTHER" id="PTHR33936">
    <property type="entry name" value="PROTEIN CBG17840"/>
    <property type="match status" value="1"/>
</dbReference>
<evidence type="ECO:0000256" key="1">
    <source>
        <dbReference type="ARBA" id="ARBA00022723"/>
    </source>
</evidence>
<protein>
    <recommendedName>
        <fullName evidence="6">C2H2-type domain-containing protein</fullName>
    </recommendedName>
</protein>
<dbReference type="EMBL" id="JBBCAQ010000002">
    <property type="protein sequence ID" value="KAK7605212.1"/>
    <property type="molecule type" value="Genomic_DNA"/>
</dbReference>
<dbReference type="Gene3D" id="3.30.160.60">
    <property type="entry name" value="Classic Zinc Finger"/>
    <property type="match status" value="2"/>
</dbReference>
<dbReference type="InterPro" id="IPR036236">
    <property type="entry name" value="Znf_C2H2_sf"/>
</dbReference>